<evidence type="ECO:0000313" key="4">
    <source>
        <dbReference type="Proteomes" id="UP001165160"/>
    </source>
</evidence>
<evidence type="ECO:0000256" key="1">
    <source>
        <dbReference type="SAM" id="MobiDB-lite"/>
    </source>
</evidence>
<proteinExistence type="predicted"/>
<gene>
    <name evidence="3" type="ORF">TrVE_jg13262</name>
</gene>
<comment type="caution">
    <text evidence="3">The sequence shown here is derived from an EMBL/GenBank/DDBJ whole genome shotgun (WGS) entry which is preliminary data.</text>
</comment>
<accession>A0A9W7BHW2</accession>
<dbReference type="EMBL" id="BRXX01000079">
    <property type="protein sequence ID" value="GMH88185.1"/>
    <property type="molecule type" value="Genomic_DNA"/>
</dbReference>
<name>A0A9W7BHW2_9STRA</name>
<feature type="compositionally biased region" description="Polar residues" evidence="1">
    <location>
        <begin position="1"/>
        <end position="16"/>
    </location>
</feature>
<evidence type="ECO:0000313" key="3">
    <source>
        <dbReference type="EMBL" id="GMH88185.1"/>
    </source>
</evidence>
<protein>
    <submittedName>
        <fullName evidence="3">Uncharacterized protein</fullName>
    </submittedName>
</protein>
<dbReference type="Proteomes" id="UP001165160">
    <property type="component" value="Unassembled WGS sequence"/>
</dbReference>
<keyword evidence="2" id="KW-1133">Transmembrane helix</keyword>
<organism evidence="3 4">
    <name type="scientific">Triparma verrucosa</name>
    <dbReference type="NCBI Taxonomy" id="1606542"/>
    <lineage>
        <taxon>Eukaryota</taxon>
        <taxon>Sar</taxon>
        <taxon>Stramenopiles</taxon>
        <taxon>Ochrophyta</taxon>
        <taxon>Bolidophyceae</taxon>
        <taxon>Parmales</taxon>
        <taxon>Triparmaceae</taxon>
        <taxon>Triparma</taxon>
    </lineage>
</organism>
<keyword evidence="4" id="KW-1185">Reference proteome</keyword>
<keyword evidence="2" id="KW-0472">Membrane</keyword>
<feature type="region of interest" description="Disordered" evidence="1">
    <location>
        <begin position="1"/>
        <end position="31"/>
    </location>
</feature>
<reference evidence="4" key="1">
    <citation type="journal article" date="2023" name="Commun. Biol.">
        <title>Genome analysis of Parmales, the sister group of diatoms, reveals the evolutionary specialization of diatoms from phago-mixotrophs to photoautotrophs.</title>
        <authorList>
            <person name="Ban H."/>
            <person name="Sato S."/>
            <person name="Yoshikawa S."/>
            <person name="Yamada K."/>
            <person name="Nakamura Y."/>
            <person name="Ichinomiya M."/>
            <person name="Sato N."/>
            <person name="Blanc-Mathieu R."/>
            <person name="Endo H."/>
            <person name="Kuwata A."/>
            <person name="Ogata H."/>
        </authorList>
    </citation>
    <scope>NUCLEOTIDE SEQUENCE [LARGE SCALE GENOMIC DNA]</scope>
    <source>
        <strain evidence="4">NIES 3699</strain>
    </source>
</reference>
<keyword evidence="2" id="KW-0812">Transmembrane</keyword>
<evidence type="ECO:0000256" key="2">
    <source>
        <dbReference type="SAM" id="Phobius"/>
    </source>
</evidence>
<sequence length="353" mass="39264">MPQQPSLLDPSKTPNCSLSSDDDSYSSASMITPRKIKLEHLEDKIKAEAKDDERNDDFKDLPTPLAKHFTRLKRKSITAWNTLSSEIPKMPKKSFRSTLRSVAPLRFWVTLVVLVVLIISLLLWMIVKEDQTIKTISRTLETVEQGGSPASWKRGIKPVIVVVAFGVVSSGLNGYLMWRVALAKSLQAEAAAEAAVAAERLMKVAPTFMERNFPIIAAILPSNSHELVLYIINFLMICQGYNVWQNWRHSPVAGAIRRWQSTGLNKMLRKRELRRIARRAEKELAKGAKNGAEAAFAFMRGGGQPITAGRRLLGGVARRISRVTHFACALIMGIGGVLLSGSRMYDANDHALF</sequence>
<feature type="transmembrane region" description="Helical" evidence="2">
    <location>
        <begin position="159"/>
        <end position="178"/>
    </location>
</feature>
<feature type="transmembrane region" description="Helical" evidence="2">
    <location>
        <begin position="320"/>
        <end position="339"/>
    </location>
</feature>
<feature type="transmembrane region" description="Helical" evidence="2">
    <location>
        <begin position="105"/>
        <end position="127"/>
    </location>
</feature>
<dbReference type="AlphaFoldDB" id="A0A9W7BHW2"/>